<reference evidence="1" key="1">
    <citation type="journal article" date="2015" name="Genome Announc.">
        <title>Complete Genome Sequence of Yersinia ruckeri Strain CSF007-82, Etiologic Agent of Red Mouth Disease in Salmonid Fish.</title>
        <authorList>
            <person name="Nelson M.C."/>
            <person name="LaPatra S.E."/>
            <person name="Welch T.J."/>
            <person name="Graf J."/>
        </authorList>
    </citation>
    <scope>NUCLEOTIDE SEQUENCE</scope>
    <source>
        <strain evidence="1">CSF007-82</strain>
    </source>
</reference>
<organism evidence="1">
    <name type="scientific">Yersinia ruckeri</name>
    <dbReference type="NCBI Taxonomy" id="29486"/>
    <lineage>
        <taxon>Bacteria</taxon>
        <taxon>Pseudomonadati</taxon>
        <taxon>Pseudomonadota</taxon>
        <taxon>Gammaproteobacteria</taxon>
        <taxon>Enterobacterales</taxon>
        <taxon>Yersiniaceae</taxon>
        <taxon>Yersinia</taxon>
    </lineage>
</organism>
<protein>
    <submittedName>
        <fullName evidence="1">Uncharacterized protein</fullName>
    </submittedName>
</protein>
<evidence type="ECO:0000313" key="1">
    <source>
        <dbReference type="EMBL" id="CEK26182.1"/>
    </source>
</evidence>
<dbReference type="AlphaFoldDB" id="A0A0A8V8Y6"/>
<accession>A0A0A8V8Y6</accession>
<sequence>MTFISALLGAGVAEKAEGSKVADKINVAILFIFIILIPI</sequence>
<name>A0A0A8V8Y6_YERRU</name>
<dbReference type="EMBL" id="LN681231">
    <property type="protein sequence ID" value="CEK26182.1"/>
    <property type="molecule type" value="Genomic_DNA"/>
</dbReference>
<proteinExistence type="predicted"/>
<gene>
    <name evidence="1" type="ORF">CSF007_1985</name>
</gene>